<protein>
    <submittedName>
        <fullName evidence="9">MFS transporter</fullName>
    </submittedName>
</protein>
<feature type="transmembrane region" description="Helical" evidence="7">
    <location>
        <begin position="23"/>
        <end position="48"/>
    </location>
</feature>
<reference evidence="9" key="1">
    <citation type="submission" date="2019-09" db="EMBL/GenBank/DDBJ databases">
        <authorList>
            <person name="Li J."/>
        </authorList>
    </citation>
    <scope>NUCLEOTIDE SEQUENCE [LARGE SCALE GENOMIC DNA]</scope>
    <source>
        <strain evidence="9">JCM 14732</strain>
    </source>
</reference>
<feature type="transmembrane region" description="Helical" evidence="7">
    <location>
        <begin position="368"/>
        <end position="387"/>
    </location>
</feature>
<feature type="domain" description="Major facilitator superfamily (MFS) profile" evidence="8">
    <location>
        <begin position="25"/>
        <end position="508"/>
    </location>
</feature>
<feature type="transmembrane region" description="Helical" evidence="7">
    <location>
        <begin position="116"/>
        <end position="137"/>
    </location>
</feature>
<keyword evidence="6 7" id="KW-0472">Membrane</keyword>
<evidence type="ECO:0000256" key="7">
    <source>
        <dbReference type="SAM" id="Phobius"/>
    </source>
</evidence>
<comment type="caution">
    <text evidence="9">The sequence shown here is derived from an EMBL/GenBank/DDBJ whole genome shotgun (WGS) entry which is preliminary data.</text>
</comment>
<accession>A0A5M4FBI8</accession>
<evidence type="ECO:0000313" key="9">
    <source>
        <dbReference type="EMBL" id="KAA1395766.1"/>
    </source>
</evidence>
<evidence type="ECO:0000256" key="1">
    <source>
        <dbReference type="ARBA" id="ARBA00004651"/>
    </source>
</evidence>
<dbReference type="Gene3D" id="1.20.1250.20">
    <property type="entry name" value="MFS general substrate transporter like domains"/>
    <property type="match status" value="1"/>
</dbReference>
<gene>
    <name evidence="9" type="ORF">ESP70_016645</name>
</gene>
<feature type="transmembrane region" description="Helical" evidence="7">
    <location>
        <begin position="149"/>
        <end position="171"/>
    </location>
</feature>
<feature type="transmembrane region" description="Helical" evidence="7">
    <location>
        <begin position="312"/>
        <end position="336"/>
    </location>
</feature>
<dbReference type="Gene3D" id="1.20.1720.10">
    <property type="entry name" value="Multidrug resistance protein D"/>
    <property type="match status" value="1"/>
</dbReference>
<dbReference type="PANTHER" id="PTHR42718">
    <property type="entry name" value="MAJOR FACILITATOR SUPERFAMILY MULTIDRUG TRANSPORTER MFSC"/>
    <property type="match status" value="1"/>
</dbReference>
<organism evidence="9 10">
    <name type="scientific">Aeromicrobium ginsengisoli</name>
    <dbReference type="NCBI Taxonomy" id="363867"/>
    <lineage>
        <taxon>Bacteria</taxon>
        <taxon>Bacillati</taxon>
        <taxon>Actinomycetota</taxon>
        <taxon>Actinomycetes</taxon>
        <taxon>Propionibacteriales</taxon>
        <taxon>Nocardioidaceae</taxon>
        <taxon>Aeromicrobium</taxon>
    </lineage>
</organism>
<evidence type="ECO:0000256" key="3">
    <source>
        <dbReference type="ARBA" id="ARBA00022475"/>
    </source>
</evidence>
<dbReference type="InterPro" id="IPR011701">
    <property type="entry name" value="MFS"/>
</dbReference>
<evidence type="ECO:0000313" key="10">
    <source>
        <dbReference type="Proteomes" id="UP000380867"/>
    </source>
</evidence>
<keyword evidence="10" id="KW-1185">Reference proteome</keyword>
<keyword evidence="2" id="KW-0813">Transport</keyword>
<evidence type="ECO:0000259" key="8">
    <source>
        <dbReference type="PROSITE" id="PS50850"/>
    </source>
</evidence>
<dbReference type="OrthoDB" id="9781469at2"/>
<dbReference type="AlphaFoldDB" id="A0A5M4FBI8"/>
<dbReference type="PANTHER" id="PTHR42718:SF47">
    <property type="entry name" value="METHYL VIOLOGEN RESISTANCE PROTEIN SMVA"/>
    <property type="match status" value="1"/>
</dbReference>
<comment type="subcellular location">
    <subcellularLocation>
        <location evidence="1">Cell membrane</location>
        <topology evidence="1">Multi-pass membrane protein</topology>
    </subcellularLocation>
</comment>
<dbReference type="InterPro" id="IPR020846">
    <property type="entry name" value="MFS_dom"/>
</dbReference>
<proteinExistence type="predicted"/>
<feature type="transmembrane region" description="Helical" evidence="7">
    <location>
        <begin position="236"/>
        <end position="257"/>
    </location>
</feature>
<feature type="transmembrane region" description="Helical" evidence="7">
    <location>
        <begin position="277"/>
        <end position="300"/>
    </location>
</feature>
<dbReference type="GO" id="GO:0022857">
    <property type="term" value="F:transmembrane transporter activity"/>
    <property type="evidence" value="ECO:0007669"/>
    <property type="project" value="InterPro"/>
</dbReference>
<dbReference type="CDD" id="cd17321">
    <property type="entry name" value="MFS_MMR_MDR_like"/>
    <property type="match status" value="1"/>
</dbReference>
<evidence type="ECO:0000256" key="2">
    <source>
        <dbReference type="ARBA" id="ARBA00022448"/>
    </source>
</evidence>
<dbReference type="InterPro" id="IPR036259">
    <property type="entry name" value="MFS_trans_sf"/>
</dbReference>
<dbReference type="SUPFAM" id="SSF103473">
    <property type="entry name" value="MFS general substrate transporter"/>
    <property type="match status" value="1"/>
</dbReference>
<evidence type="ECO:0000256" key="6">
    <source>
        <dbReference type="ARBA" id="ARBA00023136"/>
    </source>
</evidence>
<feature type="transmembrane region" description="Helical" evidence="7">
    <location>
        <begin position="177"/>
        <end position="199"/>
    </location>
</feature>
<dbReference type="RefSeq" id="WP_149690417.1">
    <property type="nucleotide sequence ID" value="NZ_SDPQ02000003.1"/>
</dbReference>
<sequence length="508" mass="53533">MTTIDPRYRAPQLDVPRAGLREWLALGVLMLPVLLTSIDNTVLSFALPQVSTALRPTGEQMLWLVDIYPLMLAGLLVAMGSLGDRIGRRRLLLIGAFGFGIASVCAAFSPNAEALLASRALLGVFGATLMPSTLSLIRNIFAHSDDRRLAIATWASMFAGGAALGPVMGGWLLQHFWWGSVFFINVPIIAIFLVAAVFLLPESRDPRPGRIDGVSIVLSMTAMLPFVVGIKQVAEHGFNDAALIGFGVGIVSGVLFVRRQHRLVDPMIDMTLFSDRVFSGAITANLLSLMGYAGFMFFAAQFLQLVVGLSPLSAATVLLPGLLVTVIAGFAAVRLVRVFPARALVAGSFGLSAAGYAIAAFIGTPSTVSILIAFSVLGLGIGLAETLTNDLMLSSVPPYKAGSASAISETAYEVGAVLGTAVLGSILTSTYRSHLTVPAVAKWGENDQTFETLGGTVEYAKFYPNGVGEAMVRSAHEAFDLGVQLTSATAIIVALAAAVVSWRTLKDA</sequence>
<dbReference type="Pfam" id="PF07690">
    <property type="entry name" value="MFS_1"/>
    <property type="match status" value="1"/>
</dbReference>
<dbReference type="GO" id="GO:0005886">
    <property type="term" value="C:plasma membrane"/>
    <property type="evidence" value="ECO:0007669"/>
    <property type="project" value="UniProtKB-SubCell"/>
</dbReference>
<feature type="transmembrane region" description="Helical" evidence="7">
    <location>
        <begin position="211"/>
        <end position="230"/>
    </location>
</feature>
<dbReference type="EMBL" id="SDPQ02000003">
    <property type="protein sequence ID" value="KAA1395766.1"/>
    <property type="molecule type" value="Genomic_DNA"/>
</dbReference>
<feature type="transmembrane region" description="Helical" evidence="7">
    <location>
        <begin position="343"/>
        <end position="362"/>
    </location>
</feature>
<keyword evidence="5 7" id="KW-1133">Transmembrane helix</keyword>
<dbReference type="PROSITE" id="PS50850">
    <property type="entry name" value="MFS"/>
    <property type="match status" value="1"/>
</dbReference>
<name>A0A5M4FBI8_9ACTN</name>
<feature type="transmembrane region" description="Helical" evidence="7">
    <location>
        <begin position="60"/>
        <end position="79"/>
    </location>
</feature>
<feature type="transmembrane region" description="Helical" evidence="7">
    <location>
        <begin position="481"/>
        <end position="502"/>
    </location>
</feature>
<keyword evidence="4 7" id="KW-0812">Transmembrane</keyword>
<feature type="transmembrane region" description="Helical" evidence="7">
    <location>
        <begin position="91"/>
        <end position="110"/>
    </location>
</feature>
<keyword evidence="3" id="KW-1003">Cell membrane</keyword>
<evidence type="ECO:0000256" key="4">
    <source>
        <dbReference type="ARBA" id="ARBA00022692"/>
    </source>
</evidence>
<evidence type="ECO:0000256" key="5">
    <source>
        <dbReference type="ARBA" id="ARBA00022989"/>
    </source>
</evidence>
<dbReference type="Proteomes" id="UP000380867">
    <property type="component" value="Unassembled WGS sequence"/>
</dbReference>